<dbReference type="Pfam" id="PF05685">
    <property type="entry name" value="Uma2"/>
    <property type="match status" value="1"/>
</dbReference>
<sequence length="194" mass="21885">MVAVFPQKHLTDIAEWHRMGEAGIFPPESRLELIEGEILTMSPIGFNHAGHVDRLNRIFAHLWNQGVTVRVQGPVQLGDLSEPEPDLVLVKPDTDDYTTRHPNAADVLLLIEVSDSTLRFDRTQKLRLYATHGISEYWIVNLIDQCLEVYRQPQDGDYLNQSVLTTADSIDLVALPALRVSVAAILQTDRRKPL</sequence>
<dbReference type="InterPro" id="IPR012296">
    <property type="entry name" value="Nuclease_put_TT1808"/>
</dbReference>
<dbReference type="InterPro" id="IPR008538">
    <property type="entry name" value="Uma2"/>
</dbReference>
<evidence type="ECO:0000313" key="2">
    <source>
        <dbReference type="EMBL" id="OAI16724.1"/>
    </source>
</evidence>
<dbReference type="SUPFAM" id="SSF52980">
    <property type="entry name" value="Restriction endonuclease-like"/>
    <property type="match status" value="1"/>
</dbReference>
<dbReference type="EMBL" id="LUUK01000183">
    <property type="protein sequence ID" value="OAI16724.1"/>
    <property type="molecule type" value="Genomic_DNA"/>
</dbReference>
<feature type="domain" description="Putative restriction endonuclease" evidence="1">
    <location>
        <begin position="20"/>
        <end position="182"/>
    </location>
</feature>
<comment type="caution">
    <text evidence="2">The sequence shown here is derived from an EMBL/GenBank/DDBJ whole genome shotgun (WGS) entry which is preliminary data.</text>
</comment>
<dbReference type="Proteomes" id="UP000077628">
    <property type="component" value="Unassembled WGS sequence"/>
</dbReference>
<dbReference type="RefSeq" id="WP_064030158.1">
    <property type="nucleotide sequence ID" value="NZ_LUUK01000183.1"/>
</dbReference>
<dbReference type="AlphaFoldDB" id="A0A177NGG8"/>
<evidence type="ECO:0000313" key="3">
    <source>
        <dbReference type="Proteomes" id="UP000077628"/>
    </source>
</evidence>
<evidence type="ECO:0000259" key="1">
    <source>
        <dbReference type="Pfam" id="PF05685"/>
    </source>
</evidence>
<dbReference type="InterPro" id="IPR011335">
    <property type="entry name" value="Restrct_endonuc-II-like"/>
</dbReference>
<proteinExistence type="predicted"/>
<dbReference type="PANTHER" id="PTHR35400">
    <property type="entry name" value="SLR1083 PROTEIN"/>
    <property type="match status" value="1"/>
</dbReference>
<accession>A0A177NGG8</accession>
<dbReference type="OrthoDB" id="196625at2"/>
<name>A0A177NGG8_9GAMM</name>
<dbReference type="CDD" id="cd06260">
    <property type="entry name" value="DUF820-like"/>
    <property type="match status" value="1"/>
</dbReference>
<organism evidence="2 3">
    <name type="scientific">Methylomonas koyamae</name>
    <dbReference type="NCBI Taxonomy" id="702114"/>
    <lineage>
        <taxon>Bacteria</taxon>
        <taxon>Pseudomonadati</taxon>
        <taxon>Pseudomonadota</taxon>
        <taxon>Gammaproteobacteria</taxon>
        <taxon>Methylococcales</taxon>
        <taxon>Methylococcaceae</taxon>
        <taxon>Methylomonas</taxon>
    </lineage>
</organism>
<dbReference type="PANTHER" id="PTHR35400:SF1">
    <property type="entry name" value="SLR1083 PROTEIN"/>
    <property type="match status" value="1"/>
</dbReference>
<dbReference type="STRING" id="702114.A1355_09435"/>
<keyword evidence="3" id="KW-1185">Reference proteome</keyword>
<reference evidence="3" key="1">
    <citation type="submission" date="2016-03" db="EMBL/GenBank/DDBJ databases">
        <authorList>
            <person name="Heylen K."/>
            <person name="De Vos P."/>
            <person name="Vekeman B."/>
        </authorList>
    </citation>
    <scope>NUCLEOTIDE SEQUENCE [LARGE SCALE GENOMIC DNA]</scope>
    <source>
        <strain evidence="3">R-45383</strain>
    </source>
</reference>
<gene>
    <name evidence="2" type="ORF">A1355_09435</name>
</gene>
<dbReference type="Gene3D" id="3.90.1570.10">
    <property type="entry name" value="tt1808, chain A"/>
    <property type="match status" value="1"/>
</dbReference>
<protein>
    <recommendedName>
        <fullName evidence="1">Putative restriction endonuclease domain-containing protein</fullName>
    </recommendedName>
</protein>